<keyword evidence="3" id="KW-1185">Reference proteome</keyword>
<evidence type="ECO:0000313" key="3">
    <source>
        <dbReference type="Proteomes" id="UP000077202"/>
    </source>
</evidence>
<dbReference type="Proteomes" id="UP000077202">
    <property type="component" value="Unassembled WGS sequence"/>
</dbReference>
<dbReference type="AlphaFoldDB" id="A0A176WP04"/>
<organism evidence="2 3">
    <name type="scientific">Marchantia polymorpha subsp. ruderalis</name>
    <dbReference type="NCBI Taxonomy" id="1480154"/>
    <lineage>
        <taxon>Eukaryota</taxon>
        <taxon>Viridiplantae</taxon>
        <taxon>Streptophyta</taxon>
        <taxon>Embryophyta</taxon>
        <taxon>Marchantiophyta</taxon>
        <taxon>Marchantiopsida</taxon>
        <taxon>Marchantiidae</taxon>
        <taxon>Marchantiales</taxon>
        <taxon>Marchantiaceae</taxon>
        <taxon>Marchantia</taxon>
    </lineage>
</organism>
<dbReference type="EMBL" id="LVLJ01000312">
    <property type="protein sequence ID" value="OAE34847.1"/>
    <property type="molecule type" value="Genomic_DNA"/>
</dbReference>
<reference evidence="2" key="1">
    <citation type="submission" date="2016-03" db="EMBL/GenBank/DDBJ databases">
        <title>Mechanisms controlling the formation of the plant cell surface in tip-growing cells are functionally conserved among land plants.</title>
        <authorList>
            <person name="Honkanen S."/>
            <person name="Jones V.A."/>
            <person name="Morieri G."/>
            <person name="Champion C."/>
            <person name="Hetherington A.J."/>
            <person name="Kelly S."/>
            <person name="Saint-Marcoux D."/>
            <person name="Proust H."/>
            <person name="Prescott H."/>
            <person name="Dolan L."/>
        </authorList>
    </citation>
    <scope>NUCLEOTIDE SEQUENCE [LARGE SCALE GENOMIC DNA]</scope>
    <source>
        <tissue evidence="2">Whole gametophyte</tissue>
    </source>
</reference>
<gene>
    <name evidence="2" type="ORF">AXG93_2528s2160</name>
</gene>
<sequence>MRNHRRMCSESPGNAFTRQAGRTRVNYRHLSSDGRLSYSVSGLVDVLLIHGAFVIEGVLVEDEALLDDGIRSCCVQVESGVAPSAAEIALATDNRDFTVSVTDLRALDLKSSKILVLIPCIDHCNVGVAACSALNEKDRQYRDLVERYKFLEDQFAEIRKQQKAALKIQVDMAEAAKKELAEYRAKDQVSLEFERTQRRMLLEKLARARKALEEKDAAIQADDILLERLQTQCEHLRSQRAAAEELLAEEEDRKRCLMAQARTELTIRWLVITLKEVDTDTDPDKIPTVTPPG</sequence>
<accession>A0A176WP04</accession>
<protein>
    <submittedName>
        <fullName evidence="2">Uncharacterized protein</fullName>
    </submittedName>
</protein>
<evidence type="ECO:0000256" key="1">
    <source>
        <dbReference type="SAM" id="Coils"/>
    </source>
</evidence>
<comment type="caution">
    <text evidence="2">The sequence shown here is derived from an EMBL/GenBank/DDBJ whole genome shotgun (WGS) entry which is preliminary data.</text>
</comment>
<evidence type="ECO:0000313" key="2">
    <source>
        <dbReference type="EMBL" id="OAE34847.1"/>
    </source>
</evidence>
<keyword evidence="1" id="KW-0175">Coiled coil</keyword>
<proteinExistence type="predicted"/>
<name>A0A176WP04_MARPO</name>
<feature type="coiled-coil region" evidence="1">
    <location>
        <begin position="134"/>
        <end position="260"/>
    </location>
</feature>